<gene>
    <name evidence="3" type="ORF">GH714_044029</name>
</gene>
<feature type="region of interest" description="Disordered" evidence="2">
    <location>
        <begin position="254"/>
        <end position="360"/>
    </location>
</feature>
<dbReference type="AlphaFoldDB" id="A0A6A6K2I0"/>
<feature type="compositionally biased region" description="Basic residues" evidence="2">
    <location>
        <begin position="299"/>
        <end position="309"/>
    </location>
</feature>
<keyword evidence="1" id="KW-0175">Coiled coil</keyword>
<feature type="coiled-coil region" evidence="1">
    <location>
        <begin position="94"/>
        <end position="121"/>
    </location>
</feature>
<feature type="region of interest" description="Disordered" evidence="2">
    <location>
        <begin position="143"/>
        <end position="166"/>
    </location>
</feature>
<proteinExistence type="predicted"/>
<reference evidence="3 4" key="1">
    <citation type="journal article" date="2020" name="Mol. Plant">
        <title>The Chromosome-Based Rubber Tree Genome Provides New Insights into Spurge Genome Evolution and Rubber Biosynthesis.</title>
        <authorList>
            <person name="Liu J."/>
            <person name="Shi C."/>
            <person name="Shi C.C."/>
            <person name="Li W."/>
            <person name="Zhang Q.J."/>
            <person name="Zhang Y."/>
            <person name="Li K."/>
            <person name="Lu H.F."/>
            <person name="Shi C."/>
            <person name="Zhu S.T."/>
            <person name="Xiao Z.Y."/>
            <person name="Nan H."/>
            <person name="Yue Y."/>
            <person name="Zhu X.G."/>
            <person name="Wu Y."/>
            <person name="Hong X.N."/>
            <person name="Fan G.Y."/>
            <person name="Tong Y."/>
            <person name="Zhang D."/>
            <person name="Mao C.L."/>
            <person name="Liu Y.L."/>
            <person name="Hao S.J."/>
            <person name="Liu W.Q."/>
            <person name="Lv M.Q."/>
            <person name="Zhang H.B."/>
            <person name="Liu Y."/>
            <person name="Hu-Tang G.R."/>
            <person name="Wang J.P."/>
            <person name="Wang J.H."/>
            <person name="Sun Y.H."/>
            <person name="Ni S.B."/>
            <person name="Chen W.B."/>
            <person name="Zhang X.C."/>
            <person name="Jiao Y.N."/>
            <person name="Eichler E.E."/>
            <person name="Li G.H."/>
            <person name="Liu X."/>
            <person name="Gao L.Z."/>
        </authorList>
    </citation>
    <scope>NUCLEOTIDE SEQUENCE [LARGE SCALE GENOMIC DNA]</scope>
    <source>
        <strain evidence="4">cv. GT1</strain>
        <tissue evidence="3">Leaf</tissue>
    </source>
</reference>
<feature type="compositionally biased region" description="Basic and acidic residues" evidence="2">
    <location>
        <begin position="263"/>
        <end position="288"/>
    </location>
</feature>
<name>A0A6A6K2I0_HEVBR</name>
<evidence type="ECO:0000256" key="2">
    <source>
        <dbReference type="SAM" id="MobiDB-lite"/>
    </source>
</evidence>
<dbReference type="Proteomes" id="UP000467840">
    <property type="component" value="Unassembled WGS sequence"/>
</dbReference>
<evidence type="ECO:0000313" key="4">
    <source>
        <dbReference type="Proteomes" id="UP000467840"/>
    </source>
</evidence>
<feature type="compositionally biased region" description="Basic and acidic residues" evidence="2">
    <location>
        <begin position="155"/>
        <end position="166"/>
    </location>
</feature>
<keyword evidence="4" id="KW-1185">Reference proteome</keyword>
<organism evidence="3 4">
    <name type="scientific">Hevea brasiliensis</name>
    <name type="common">Para rubber tree</name>
    <name type="synonym">Siphonia brasiliensis</name>
    <dbReference type="NCBI Taxonomy" id="3981"/>
    <lineage>
        <taxon>Eukaryota</taxon>
        <taxon>Viridiplantae</taxon>
        <taxon>Streptophyta</taxon>
        <taxon>Embryophyta</taxon>
        <taxon>Tracheophyta</taxon>
        <taxon>Spermatophyta</taxon>
        <taxon>Magnoliopsida</taxon>
        <taxon>eudicotyledons</taxon>
        <taxon>Gunneridae</taxon>
        <taxon>Pentapetalae</taxon>
        <taxon>rosids</taxon>
        <taxon>fabids</taxon>
        <taxon>Malpighiales</taxon>
        <taxon>Euphorbiaceae</taxon>
        <taxon>Crotonoideae</taxon>
        <taxon>Micrandreae</taxon>
        <taxon>Hevea</taxon>
    </lineage>
</organism>
<comment type="caution">
    <text evidence="3">The sequence shown here is derived from an EMBL/GenBank/DDBJ whole genome shotgun (WGS) entry which is preliminary data.</text>
</comment>
<dbReference type="EMBL" id="JAAGAX010000135">
    <property type="protein sequence ID" value="KAF2282513.1"/>
    <property type="molecule type" value="Genomic_DNA"/>
</dbReference>
<feature type="compositionally biased region" description="Basic and acidic residues" evidence="2">
    <location>
        <begin position="310"/>
        <end position="345"/>
    </location>
</feature>
<accession>A0A6A6K2I0</accession>
<protein>
    <submittedName>
        <fullName evidence="3">Uncharacterized protein</fullName>
    </submittedName>
</protein>
<evidence type="ECO:0000256" key="1">
    <source>
        <dbReference type="SAM" id="Coils"/>
    </source>
</evidence>
<sequence length="433" mass="48039">MFVSSSKLKEELGSIEMRLDRMKDHLINEETRVDKIEDHLITGDDRFEELESRVSGLGEGLEETRGEFQAALNETRDKLVPEIEALKIAHAEEMSTVKEDNRVLKEMVEKLQEEMVLLRRLVTRENGTSPHSTLSVPMARVVRPKPGASKGEGSAGKKDFHSRGEDRRGSRAVLKCFRCRGPHKKRDCPKRAVVLAKGKEPELPTPPLEPAGVECLPCCSLGSMRLIGPSEAPSSDGERDNGMVDAAAEEVAKTVCGTQEQSRLPRELPSKEEVDCVRERPPVSESPREVVLPGQERPRQRRSRRSRNRGKAERKAKSPSHEDGKGTEAQKKAEGNRSHGHERGPGRQGQLRGKSDRGGRSWQLTDWVCQLASLVANGLSLLDGKQANQMRKIGQPGNATGSWGMRRGSLPRWRQRVEPARSHQLEATGALPG</sequence>
<evidence type="ECO:0000313" key="3">
    <source>
        <dbReference type="EMBL" id="KAF2282513.1"/>
    </source>
</evidence>